<accession>A0A1W4XLB0</accession>
<sequence length="734" mass="86310">MFRRRDSETLSYDINYQKMHNLCYHDFTVDYSKQSDFENDQFVLSRNLIFDLTHLKVVLECLSKLHLTNIKNKIQHNINGNREVPDELNDRNNEESLLDIEELRINLWHDTKQKQLLSLIDELHEFSSTKEFFKNQLNELMENEIKTKNDGVICNENLKLDNILFKYENGTPVECKLKTFRSVACTPSVCNVLTLIYSTTERIWRSKHLYELLEYYYNCLKTQCKTQKIILNELLPLDQFEKEIYNYLPKVKLISAFLKIQNIESIHSSLVSNSADNHINNLIKLNVEYKNQILDSLSDLQEYILYKPLRLTVEDMYEIMKKKLGTTQFKIENFNSVSIGKSKGFLGDHNKLLVHIRTDENNEIKVVNLFVKLYPEKCAFVDVLVDSNVFFKEIFTYTTCVKGMKKHGINVIDDCFAPCYFTRPDHCLVFEDLVTHGFIIPDQRKYFTPQEIKTVLQTLAKFHAAGILYEEKLSEKCETKVCLKDKYPVGLCEAFYSNNNEKPFIKYLLCGRNVLLHLIDKFYPSGDNEGFKNFCLSLVQKSVAKVTPSTKFRNTICHGDLWPTNFFIKYVDDNPVDCRLIDMQIVRYCPPAHDVIFVIFYCTNKATREKHLKDFLTHYYSVMKNTLEIYGHDPESIYSFEELIETCDDVLLQAVFQSSVWYQLSQLSAEAIEEINSVKTNMSDILYNDRRSFCESICDRDPNYRRRMEEVIQTLKNIYEEGENRIISEMVYSK</sequence>
<dbReference type="Pfam" id="PF02958">
    <property type="entry name" value="EcKL"/>
    <property type="match status" value="2"/>
</dbReference>
<organism evidence="2 3">
    <name type="scientific">Agrilus planipennis</name>
    <name type="common">Emerald ash borer</name>
    <name type="synonym">Agrilus marcopoli</name>
    <dbReference type="NCBI Taxonomy" id="224129"/>
    <lineage>
        <taxon>Eukaryota</taxon>
        <taxon>Metazoa</taxon>
        <taxon>Ecdysozoa</taxon>
        <taxon>Arthropoda</taxon>
        <taxon>Hexapoda</taxon>
        <taxon>Insecta</taxon>
        <taxon>Pterygota</taxon>
        <taxon>Neoptera</taxon>
        <taxon>Endopterygota</taxon>
        <taxon>Coleoptera</taxon>
        <taxon>Polyphaga</taxon>
        <taxon>Elateriformia</taxon>
        <taxon>Buprestoidea</taxon>
        <taxon>Buprestidae</taxon>
        <taxon>Agrilinae</taxon>
        <taxon>Agrilus</taxon>
    </lineage>
</organism>
<dbReference type="GeneID" id="108742455"/>
<proteinExistence type="predicted"/>
<dbReference type="AlphaFoldDB" id="A0A1W4XLB0"/>
<evidence type="ECO:0000259" key="1">
    <source>
        <dbReference type="SMART" id="SM00587"/>
    </source>
</evidence>
<name>A0A1W4XLB0_AGRPL</name>
<dbReference type="InterPro" id="IPR004119">
    <property type="entry name" value="EcKL"/>
</dbReference>
<dbReference type="PANTHER" id="PTHR11012:SF48">
    <property type="entry name" value="CHK KINASE-LIKE DOMAIN-CONTAINING PROTEIN-RELATED"/>
    <property type="match status" value="1"/>
</dbReference>
<dbReference type="SUPFAM" id="SSF56112">
    <property type="entry name" value="Protein kinase-like (PK-like)"/>
    <property type="match status" value="1"/>
</dbReference>
<evidence type="ECO:0000313" key="3">
    <source>
        <dbReference type="RefSeq" id="XP_018333175.1"/>
    </source>
</evidence>
<dbReference type="OrthoDB" id="273123at2759"/>
<dbReference type="RefSeq" id="XP_018333175.1">
    <property type="nucleotide sequence ID" value="XM_018477673.1"/>
</dbReference>
<dbReference type="InterPro" id="IPR015897">
    <property type="entry name" value="CHK_kinase-like"/>
</dbReference>
<feature type="domain" description="CHK kinase-like" evidence="1">
    <location>
        <begin position="428"/>
        <end position="629"/>
    </location>
</feature>
<dbReference type="Gene3D" id="3.90.1200.10">
    <property type="match status" value="1"/>
</dbReference>
<keyword evidence="2" id="KW-1185">Reference proteome</keyword>
<dbReference type="SMART" id="SM00587">
    <property type="entry name" value="CHK"/>
    <property type="match status" value="1"/>
</dbReference>
<dbReference type="Proteomes" id="UP000192223">
    <property type="component" value="Unplaced"/>
</dbReference>
<reference evidence="3" key="1">
    <citation type="submission" date="2025-08" db="UniProtKB">
        <authorList>
            <consortium name="RefSeq"/>
        </authorList>
    </citation>
    <scope>IDENTIFICATION</scope>
    <source>
        <tissue evidence="3">Entire body</tissue>
    </source>
</reference>
<dbReference type="InterPro" id="IPR011009">
    <property type="entry name" value="Kinase-like_dom_sf"/>
</dbReference>
<protein>
    <submittedName>
        <fullName evidence="3">Uncharacterized protein LOC108742455 isoform X2</fullName>
    </submittedName>
</protein>
<evidence type="ECO:0000313" key="2">
    <source>
        <dbReference type="Proteomes" id="UP000192223"/>
    </source>
</evidence>
<gene>
    <name evidence="3" type="primary">LOC108742455</name>
</gene>
<dbReference type="PANTHER" id="PTHR11012">
    <property type="entry name" value="PROTEIN KINASE-LIKE DOMAIN-CONTAINING"/>
    <property type="match status" value="1"/>
</dbReference>